<evidence type="ECO:0000313" key="6">
    <source>
        <dbReference type="Proteomes" id="UP000191500"/>
    </source>
</evidence>
<feature type="compositionally biased region" description="Basic and acidic residues" evidence="4">
    <location>
        <begin position="967"/>
        <end position="982"/>
    </location>
</feature>
<dbReference type="PROSITE" id="PS50297">
    <property type="entry name" value="ANK_REP_REGION"/>
    <property type="match status" value="4"/>
</dbReference>
<dbReference type="InterPro" id="IPR002110">
    <property type="entry name" value="Ankyrin_rpt"/>
</dbReference>
<feature type="region of interest" description="Disordered" evidence="4">
    <location>
        <begin position="1704"/>
        <end position="1739"/>
    </location>
</feature>
<dbReference type="Gene3D" id="1.25.40.20">
    <property type="entry name" value="Ankyrin repeat-containing domain"/>
    <property type="match status" value="5"/>
</dbReference>
<feature type="repeat" description="ANK" evidence="3">
    <location>
        <begin position="570"/>
        <end position="602"/>
    </location>
</feature>
<dbReference type="SMART" id="SM00248">
    <property type="entry name" value="ANK"/>
    <property type="match status" value="13"/>
</dbReference>
<reference evidence="6" key="1">
    <citation type="journal article" date="2017" name="Nat. Microbiol.">
        <title>Global analysis of biosynthetic gene clusters reveals vast potential of secondary metabolite production in Penicillium species.</title>
        <authorList>
            <person name="Nielsen J.C."/>
            <person name="Grijseels S."/>
            <person name="Prigent S."/>
            <person name="Ji B."/>
            <person name="Dainat J."/>
            <person name="Nielsen K.F."/>
            <person name="Frisvad J.C."/>
            <person name="Workman M."/>
            <person name="Nielsen J."/>
        </authorList>
    </citation>
    <scope>NUCLEOTIDE SEQUENCE [LARGE SCALE GENOMIC DNA]</scope>
    <source>
        <strain evidence="6">IBT 31321</strain>
    </source>
</reference>
<evidence type="ECO:0000256" key="4">
    <source>
        <dbReference type="SAM" id="MobiDB-lite"/>
    </source>
</evidence>
<name>A0A1V6V6T9_9EURO</name>
<dbReference type="PRINTS" id="PR01415">
    <property type="entry name" value="ANKYRIN"/>
</dbReference>
<feature type="compositionally biased region" description="Basic and acidic residues" evidence="4">
    <location>
        <begin position="602"/>
        <end position="620"/>
    </location>
</feature>
<gene>
    <name evidence="5" type="ORF">PENCOP_c001G08769</name>
</gene>
<evidence type="ECO:0000256" key="3">
    <source>
        <dbReference type="PROSITE-ProRule" id="PRU00023"/>
    </source>
</evidence>
<proteinExistence type="predicted"/>
<dbReference type="Pfam" id="PF12796">
    <property type="entry name" value="Ank_2"/>
    <property type="match status" value="1"/>
</dbReference>
<dbReference type="Proteomes" id="UP000191500">
    <property type="component" value="Unassembled WGS sequence"/>
</dbReference>
<protein>
    <recommendedName>
        <fullName evidence="7">Ankyrin repeat protein</fullName>
    </recommendedName>
</protein>
<sequence>MTSLPSLPVKHNDFVKYVNANPEKPMRDLVQPYNEYDAVLRKTFAQDPDHPSVRDNYVNVVPLYDQNGSTDLSIRARDLASETPEQAEKYLLPLNAKERKENGVAAVVPSLNEFQNNFALFTEGSLSEIDWSNVVVAGSAVVTSLLPVPEKYRNSKRGLRKYYHEEFAPASDVDLFLYGLDEEQALEKIMHIEDKIKNTILYETTTIRTKNTITIASQYPNRHVQIVLRIYRSVAEILTGFDVDVSCAAYDGHQVYTSPRAIAAYSTQTNQIDLTRRSPSYENRLSKYSRRGFEVFWPALDRSKIDPTIFERSFTRTEGLARLLVLEKLPRSQDRDNYLQKRREERGRPPLDVYLQRRHGKMLHGNIKDDWEDEVPEWQEQDQVSDYHTFTIPYGRRFNARNIEKLLYTKDLLLNAQWNQPKDRTVYLHRHPAFFGEAEHVIGDCCGFCPKPVTEEEIKVAEEEAKIYISGQVNFIKDDPGRQEIGSFNPITETDWTEMAYVGHTERLCQAIVANDVDSVKAFLAEEGSNPDRRDYTGRTPLQLACMCSTPEVVQCLVDGGARMIPRMADGKTALHLAAARGHVEIIRILLTKSNENEEEEANKQDALKKSKSSEAKPKTDEDEDIDMIDQADVMSHTSASYVKVDADEKEDLTTYDTLEENELEPDVYDINVVAWDSRTAPLHLAILHGHTEAVRELVTSFGADILMPVKILNEHHKKPFAAILNLVLIHALPFEKAKEMSQTLLDLGASPAQADLKQKTPLYYLAHSNKFDILDIYMQHDEPAVKRAINHLAVQGSHWTPDFSSVLMAALTAKNAPAAIKLLNTGASPEIDLGDLVKAITEYRGTQTYYGNIEEDAQSSVKQPIILAIQNDLPLVAIDLLNRGVNPNSPTNQLKARYRDKGQTVLDVMRQTLKTLREFLVERKDQNYHHSIVTPLDPNDETYLSEFQSGSYKRFTAKDLLRNVRKANREAEKEASDRQNDPADPPGLVEKKAFIAELIRDYEKLEFILLQKDAKTWDELYPPQKVPVNPPAQFYTEKTQQATKPWEIKFKFNVPATTDNVRDGYLQLFEAAWNGDIDTIKSLTLGKWGSLNDQPPLEIAVTDKQNLSALSISIMRGHFAVARAILQILHVQYRVKEPQGRTRFEIDVDCSDDSDDSDAENEHLNIVSDIVDDTFTYENIGEVTSAVKSNTSPLAAFGARFNAFLFLDEYEDERSWNKREKHINVDSFLKYAVYTNNITLLEFLLKTGLDLARTNLSGKCEFSVTSDVFQSAILLGRTDCLAKMIQSAGAGLPLTKLSEDCGVEEKKEPQYYPGLSIRGTKRADWASAGREQPMKAITQRPPLLIAARQGNLAATEFFLGTAPARYYLEYLNANNDDERVKRLTQSKLGLEGTLSNWLQASNNLVLHCAIMSEPSDETVRLVQYLVNHYPECLEVRSTEGLTPLAWAMSLHKVRFARILVEAGANQAVRDKEARNLLHLILVSNNGRVCKNSSRFIKLRHLLDEQLIPTMLMERAGDGSRTPFARWLDAYPHFTPDDPAIPRPPNSRQTDDEMITSMTNLVLDLANSTDQKHLELFDEAGNTPVHNAVKKGFPQVLGKLLDRRPDMLNRENATGTTPLEMAVDAWVNKSTSGPPNSPAESSHSHPEWQNAVQREPRFFIPGSRSNYSKEKTMFRVCRERAQQRPAKRRLVSLFEANEVAKRLAAAGRSTGRNVDSEDDNGRVGHEDRPELWGSVAAHW</sequence>
<dbReference type="InterPro" id="IPR036770">
    <property type="entry name" value="Ankyrin_rpt-contain_sf"/>
</dbReference>
<evidence type="ECO:0000256" key="1">
    <source>
        <dbReference type="ARBA" id="ARBA00022737"/>
    </source>
</evidence>
<dbReference type="SUPFAM" id="SSF48403">
    <property type="entry name" value="Ankyrin repeat"/>
    <property type="match status" value="4"/>
</dbReference>
<dbReference type="PANTHER" id="PTHR24198:SF165">
    <property type="entry name" value="ANKYRIN REPEAT-CONTAINING PROTEIN-RELATED"/>
    <property type="match status" value="1"/>
</dbReference>
<evidence type="ECO:0000313" key="5">
    <source>
        <dbReference type="EMBL" id="OQE46390.1"/>
    </source>
</evidence>
<feature type="compositionally biased region" description="Polar residues" evidence="4">
    <location>
        <begin position="1628"/>
        <end position="1641"/>
    </location>
</feature>
<dbReference type="PANTHER" id="PTHR24198">
    <property type="entry name" value="ANKYRIN REPEAT AND PROTEIN KINASE DOMAIN-CONTAINING PROTEIN"/>
    <property type="match status" value="1"/>
</dbReference>
<dbReference type="EMBL" id="MDDG01000001">
    <property type="protein sequence ID" value="OQE46390.1"/>
    <property type="molecule type" value="Genomic_DNA"/>
</dbReference>
<keyword evidence="2 3" id="KW-0040">ANK repeat</keyword>
<feature type="repeat" description="ANK" evidence="3">
    <location>
        <begin position="1580"/>
        <end position="1612"/>
    </location>
</feature>
<evidence type="ECO:0000256" key="2">
    <source>
        <dbReference type="ARBA" id="ARBA00023043"/>
    </source>
</evidence>
<feature type="compositionally biased region" description="Basic and acidic residues" evidence="4">
    <location>
        <begin position="1719"/>
        <end position="1730"/>
    </location>
</feature>
<feature type="region of interest" description="Disordered" evidence="4">
    <location>
        <begin position="1628"/>
        <end position="1649"/>
    </location>
</feature>
<evidence type="ECO:0008006" key="7">
    <source>
        <dbReference type="Google" id="ProtNLM"/>
    </source>
</evidence>
<accession>A0A1V6V6T9</accession>
<dbReference type="PROSITE" id="PS50088">
    <property type="entry name" value="ANK_REPEAT"/>
    <property type="match status" value="5"/>
</dbReference>
<feature type="repeat" description="ANK" evidence="3">
    <location>
        <begin position="678"/>
        <end position="706"/>
    </location>
</feature>
<feature type="region of interest" description="Disordered" evidence="4">
    <location>
        <begin position="596"/>
        <end position="625"/>
    </location>
</feature>
<organism evidence="5 6">
    <name type="scientific">Penicillium coprophilum</name>
    <dbReference type="NCBI Taxonomy" id="36646"/>
    <lineage>
        <taxon>Eukaryota</taxon>
        <taxon>Fungi</taxon>
        <taxon>Dikarya</taxon>
        <taxon>Ascomycota</taxon>
        <taxon>Pezizomycotina</taxon>
        <taxon>Eurotiomycetes</taxon>
        <taxon>Eurotiomycetidae</taxon>
        <taxon>Eurotiales</taxon>
        <taxon>Aspergillaceae</taxon>
        <taxon>Penicillium</taxon>
    </lineage>
</organism>
<keyword evidence="1" id="KW-0677">Repeat</keyword>
<feature type="repeat" description="ANK" evidence="3">
    <location>
        <begin position="537"/>
        <end position="564"/>
    </location>
</feature>
<dbReference type="STRING" id="36646.A0A1V6V6T9"/>
<keyword evidence="6" id="KW-1185">Reference proteome</keyword>
<comment type="caution">
    <text evidence="5">The sequence shown here is derived from an EMBL/GenBank/DDBJ whole genome shotgun (WGS) entry which is preliminary data.</text>
</comment>
<feature type="repeat" description="ANK" evidence="3">
    <location>
        <begin position="1440"/>
        <end position="1472"/>
    </location>
</feature>
<dbReference type="Pfam" id="PF00023">
    <property type="entry name" value="Ank"/>
    <property type="match status" value="1"/>
</dbReference>
<feature type="region of interest" description="Disordered" evidence="4">
    <location>
        <begin position="967"/>
        <end position="988"/>
    </location>
</feature>